<evidence type="ECO:0000256" key="1">
    <source>
        <dbReference type="ARBA" id="ARBA00023125"/>
    </source>
</evidence>
<dbReference type="InterPro" id="IPR039532">
    <property type="entry name" value="TetR_C_Firmicutes"/>
</dbReference>
<gene>
    <name evidence="4" type="ORF">IAD01_05060</name>
</gene>
<dbReference type="Pfam" id="PF14278">
    <property type="entry name" value="TetR_C_8"/>
    <property type="match status" value="1"/>
</dbReference>
<dbReference type="PROSITE" id="PS50977">
    <property type="entry name" value="HTH_TETR_2"/>
    <property type="match status" value="1"/>
</dbReference>
<dbReference type="PANTHER" id="PTHR43479">
    <property type="entry name" value="ACREF/ENVCD OPERON REPRESSOR-RELATED"/>
    <property type="match status" value="1"/>
</dbReference>
<accession>A0A9D1ENL9</accession>
<reference evidence="4" key="2">
    <citation type="journal article" date="2021" name="PeerJ">
        <title>Extensive microbial diversity within the chicken gut microbiome revealed by metagenomics and culture.</title>
        <authorList>
            <person name="Gilroy R."/>
            <person name="Ravi A."/>
            <person name="Getino M."/>
            <person name="Pursley I."/>
            <person name="Horton D.L."/>
            <person name="Alikhan N.F."/>
            <person name="Baker D."/>
            <person name="Gharbi K."/>
            <person name="Hall N."/>
            <person name="Watson M."/>
            <person name="Adriaenssens E.M."/>
            <person name="Foster-Nyarko E."/>
            <person name="Jarju S."/>
            <person name="Secka A."/>
            <person name="Antonio M."/>
            <person name="Oren A."/>
            <person name="Chaudhuri R.R."/>
            <person name="La Ragione R."/>
            <person name="Hildebrand F."/>
            <person name="Pallen M.J."/>
        </authorList>
    </citation>
    <scope>NUCLEOTIDE SEQUENCE</scope>
    <source>
        <strain evidence="4">CHK157-1446</strain>
    </source>
</reference>
<reference evidence="4" key="1">
    <citation type="submission" date="2020-10" db="EMBL/GenBank/DDBJ databases">
        <authorList>
            <person name="Gilroy R."/>
        </authorList>
    </citation>
    <scope>NUCLEOTIDE SEQUENCE</scope>
    <source>
        <strain evidence="4">CHK157-1446</strain>
    </source>
</reference>
<dbReference type="Gene3D" id="1.10.357.10">
    <property type="entry name" value="Tetracycline Repressor, domain 2"/>
    <property type="match status" value="1"/>
</dbReference>
<evidence type="ECO:0000256" key="2">
    <source>
        <dbReference type="PROSITE-ProRule" id="PRU00335"/>
    </source>
</evidence>
<comment type="caution">
    <text evidence="4">The sequence shown here is derived from an EMBL/GenBank/DDBJ whole genome shotgun (WGS) entry which is preliminary data.</text>
</comment>
<proteinExistence type="predicted"/>
<keyword evidence="1 2" id="KW-0238">DNA-binding</keyword>
<dbReference type="SUPFAM" id="SSF46689">
    <property type="entry name" value="Homeodomain-like"/>
    <property type="match status" value="1"/>
</dbReference>
<feature type="domain" description="HTH tetR-type" evidence="3">
    <location>
        <begin position="1"/>
        <end position="60"/>
    </location>
</feature>
<dbReference type="InterPro" id="IPR009057">
    <property type="entry name" value="Homeodomain-like_sf"/>
</dbReference>
<dbReference type="Pfam" id="PF00440">
    <property type="entry name" value="TetR_N"/>
    <property type="match status" value="1"/>
</dbReference>
<protein>
    <submittedName>
        <fullName evidence="4">TetR/AcrR family transcriptional regulator C-terminal domain-containing protein</fullName>
    </submittedName>
</protein>
<evidence type="ECO:0000313" key="5">
    <source>
        <dbReference type="Proteomes" id="UP000823982"/>
    </source>
</evidence>
<dbReference type="PANTHER" id="PTHR43479:SF7">
    <property type="entry name" value="TETR-FAMILY TRANSCRIPTIONAL REGULATOR"/>
    <property type="match status" value="1"/>
</dbReference>
<dbReference type="GO" id="GO:0003677">
    <property type="term" value="F:DNA binding"/>
    <property type="evidence" value="ECO:0007669"/>
    <property type="project" value="UniProtKB-UniRule"/>
</dbReference>
<sequence length="172" mass="19767">MTKKMMKDALLELLETKALEKITVTDICEKADVNRSTFYSYYEDISQLLLEIENDVLNNLPAFPDSSLADSDEIFLATLVKFFDYVKGNDRLFRVLIVQRNSSEFNHRLVNYVMERYRKPTASADKTADRYAYVYCVSGAIGILKEWVNGNFPMSTRDFAQIVMNISAKVIS</sequence>
<dbReference type="AlphaFoldDB" id="A0A9D1ENL9"/>
<feature type="DNA-binding region" description="H-T-H motif" evidence="2">
    <location>
        <begin position="23"/>
        <end position="42"/>
    </location>
</feature>
<dbReference type="InterPro" id="IPR001647">
    <property type="entry name" value="HTH_TetR"/>
</dbReference>
<dbReference type="InterPro" id="IPR050624">
    <property type="entry name" value="HTH-type_Tx_Regulator"/>
</dbReference>
<name>A0A9D1ENL9_9FIRM</name>
<evidence type="ECO:0000259" key="3">
    <source>
        <dbReference type="PROSITE" id="PS50977"/>
    </source>
</evidence>
<organism evidence="4 5">
    <name type="scientific">Candidatus Faeciplasma gallinarum</name>
    <dbReference type="NCBI Taxonomy" id="2840799"/>
    <lineage>
        <taxon>Bacteria</taxon>
        <taxon>Bacillati</taxon>
        <taxon>Bacillota</taxon>
        <taxon>Clostridia</taxon>
        <taxon>Eubacteriales</taxon>
        <taxon>Oscillospiraceae</taxon>
        <taxon>Oscillospiraceae incertae sedis</taxon>
        <taxon>Candidatus Faeciplasma</taxon>
    </lineage>
</organism>
<dbReference type="Proteomes" id="UP000823982">
    <property type="component" value="Unassembled WGS sequence"/>
</dbReference>
<evidence type="ECO:0000313" key="4">
    <source>
        <dbReference type="EMBL" id="HIS24756.1"/>
    </source>
</evidence>
<dbReference type="EMBL" id="DVIR01000046">
    <property type="protein sequence ID" value="HIS24756.1"/>
    <property type="molecule type" value="Genomic_DNA"/>
</dbReference>